<organism evidence="2 3">
    <name type="scientific">Hesseltinella vesiculosa</name>
    <dbReference type="NCBI Taxonomy" id="101127"/>
    <lineage>
        <taxon>Eukaryota</taxon>
        <taxon>Fungi</taxon>
        <taxon>Fungi incertae sedis</taxon>
        <taxon>Mucoromycota</taxon>
        <taxon>Mucoromycotina</taxon>
        <taxon>Mucoromycetes</taxon>
        <taxon>Mucorales</taxon>
        <taxon>Cunninghamellaceae</taxon>
        <taxon>Hesseltinella</taxon>
    </lineage>
</organism>
<evidence type="ECO:0000313" key="3">
    <source>
        <dbReference type="Proteomes" id="UP000242146"/>
    </source>
</evidence>
<proteinExistence type="predicted"/>
<feature type="chain" id="PRO_5012145912" evidence="1">
    <location>
        <begin position="20"/>
        <end position="151"/>
    </location>
</feature>
<evidence type="ECO:0000313" key="2">
    <source>
        <dbReference type="EMBL" id="ORX53170.1"/>
    </source>
</evidence>
<sequence>MKLPSIFLGVLLFILEVCSMTMSPGDKLCVTNKHLYDGDFEQVFDLRGHYMSGSRQLPFSYYEQRVVGSPDSHCRPYPDGRDFWCVLFKVEENGMNSKWSATFHGNVVQDDGLKCPTFDGERVNATTICFINAGSCPERACRGDTCAFMPS</sequence>
<keyword evidence="1" id="KW-0732">Signal</keyword>
<comment type="caution">
    <text evidence="2">The sequence shown here is derived from an EMBL/GenBank/DDBJ whole genome shotgun (WGS) entry which is preliminary data.</text>
</comment>
<keyword evidence="3" id="KW-1185">Reference proteome</keyword>
<evidence type="ECO:0000256" key="1">
    <source>
        <dbReference type="SAM" id="SignalP"/>
    </source>
</evidence>
<gene>
    <name evidence="2" type="ORF">DM01DRAFT_301008</name>
</gene>
<dbReference type="AlphaFoldDB" id="A0A1X2GGE5"/>
<name>A0A1X2GGE5_9FUNG</name>
<dbReference type="Proteomes" id="UP000242146">
    <property type="component" value="Unassembled WGS sequence"/>
</dbReference>
<accession>A0A1X2GGE5</accession>
<protein>
    <submittedName>
        <fullName evidence="2">Uncharacterized protein</fullName>
    </submittedName>
</protein>
<reference evidence="2 3" key="1">
    <citation type="submission" date="2016-07" db="EMBL/GenBank/DDBJ databases">
        <title>Pervasive Adenine N6-methylation of Active Genes in Fungi.</title>
        <authorList>
            <consortium name="DOE Joint Genome Institute"/>
            <person name="Mondo S.J."/>
            <person name="Dannebaum R.O."/>
            <person name="Kuo R.C."/>
            <person name="Labutti K."/>
            <person name="Haridas S."/>
            <person name="Kuo A."/>
            <person name="Salamov A."/>
            <person name="Ahrendt S.R."/>
            <person name="Lipzen A."/>
            <person name="Sullivan W."/>
            <person name="Andreopoulos W.B."/>
            <person name="Clum A."/>
            <person name="Lindquist E."/>
            <person name="Daum C."/>
            <person name="Ramamoorthy G.K."/>
            <person name="Gryganskyi A."/>
            <person name="Culley D."/>
            <person name="Magnuson J.K."/>
            <person name="James T.Y."/>
            <person name="O'Malley M.A."/>
            <person name="Stajich J.E."/>
            <person name="Spatafora J.W."/>
            <person name="Visel A."/>
            <person name="Grigoriev I.V."/>
        </authorList>
    </citation>
    <scope>NUCLEOTIDE SEQUENCE [LARGE SCALE GENOMIC DNA]</scope>
    <source>
        <strain evidence="2 3">NRRL 3301</strain>
    </source>
</reference>
<feature type="signal peptide" evidence="1">
    <location>
        <begin position="1"/>
        <end position="19"/>
    </location>
</feature>
<dbReference type="EMBL" id="MCGT01000016">
    <property type="protein sequence ID" value="ORX53170.1"/>
    <property type="molecule type" value="Genomic_DNA"/>
</dbReference>